<organism evidence="2 3">
    <name type="scientific">Trichuris muris</name>
    <name type="common">Mouse whipworm</name>
    <dbReference type="NCBI Taxonomy" id="70415"/>
    <lineage>
        <taxon>Eukaryota</taxon>
        <taxon>Metazoa</taxon>
        <taxon>Ecdysozoa</taxon>
        <taxon>Nematoda</taxon>
        <taxon>Enoplea</taxon>
        <taxon>Dorylaimia</taxon>
        <taxon>Trichinellida</taxon>
        <taxon>Trichuridae</taxon>
        <taxon>Trichuris</taxon>
    </lineage>
</organism>
<dbReference type="AlphaFoldDB" id="A0A5S6R4S8"/>
<evidence type="ECO:0000256" key="1">
    <source>
        <dbReference type="SAM" id="MobiDB-lite"/>
    </source>
</evidence>
<protein>
    <submittedName>
        <fullName evidence="3">Uncharacterized protein</fullName>
    </submittedName>
</protein>
<keyword evidence="2" id="KW-1185">Reference proteome</keyword>
<feature type="region of interest" description="Disordered" evidence="1">
    <location>
        <begin position="20"/>
        <end position="44"/>
    </location>
</feature>
<reference evidence="3" key="1">
    <citation type="submission" date="2019-12" db="UniProtKB">
        <authorList>
            <consortium name="WormBaseParasite"/>
        </authorList>
    </citation>
    <scope>IDENTIFICATION</scope>
</reference>
<evidence type="ECO:0000313" key="3">
    <source>
        <dbReference type="WBParaSite" id="TMUE_3000014319.1"/>
    </source>
</evidence>
<dbReference type="WBParaSite" id="TMUE_3000014319.1">
    <property type="protein sequence ID" value="TMUE_3000014319.1"/>
    <property type="gene ID" value="WBGene00302177"/>
</dbReference>
<feature type="region of interest" description="Disordered" evidence="1">
    <location>
        <begin position="58"/>
        <end position="112"/>
    </location>
</feature>
<feature type="compositionally biased region" description="Low complexity" evidence="1">
    <location>
        <begin position="28"/>
        <end position="39"/>
    </location>
</feature>
<dbReference type="Proteomes" id="UP000046395">
    <property type="component" value="Unassembled WGS sequence"/>
</dbReference>
<evidence type="ECO:0000313" key="2">
    <source>
        <dbReference type="Proteomes" id="UP000046395"/>
    </source>
</evidence>
<name>A0A5S6R4S8_TRIMR</name>
<sequence length="169" mass="18809">MGPMAPNFGSACIGAAASYGEKTKRAVGEPSESKSNSGKSNEKRATAYLQIFTVGQVSETPREGAARRRRRRERLINGRTLAKKNSPLLATRRFALGRRAKPSRAEQTARKDQFRRGGRVGEFVSHRNVSTASGKRSRVTTNIETIYLKVSRDNPVVGYRRSENRRQIS</sequence>
<proteinExistence type="predicted"/>
<accession>A0A5S6R4S8</accession>
<feature type="compositionally biased region" description="Basic and acidic residues" evidence="1">
    <location>
        <begin position="103"/>
        <end position="112"/>
    </location>
</feature>